<proteinExistence type="predicted"/>
<evidence type="ECO:0000256" key="1">
    <source>
        <dbReference type="SAM" id="MobiDB-lite"/>
    </source>
</evidence>
<dbReference type="Proteomes" id="UP001501676">
    <property type="component" value="Unassembled WGS sequence"/>
</dbReference>
<evidence type="ECO:0000313" key="5">
    <source>
        <dbReference type="Proteomes" id="UP001501676"/>
    </source>
</evidence>
<dbReference type="InterPro" id="IPR050471">
    <property type="entry name" value="AB_hydrolase"/>
</dbReference>
<keyword evidence="2" id="KW-1133">Transmembrane helix</keyword>
<keyword evidence="2" id="KW-0812">Transmembrane</keyword>
<keyword evidence="5" id="KW-1185">Reference proteome</keyword>
<keyword evidence="2" id="KW-0472">Membrane</keyword>
<keyword evidence="4" id="KW-0378">Hydrolase</keyword>
<evidence type="ECO:0000313" key="4">
    <source>
        <dbReference type="EMBL" id="GAA3394706.1"/>
    </source>
</evidence>
<dbReference type="GO" id="GO:0016787">
    <property type="term" value="F:hydrolase activity"/>
    <property type="evidence" value="ECO:0007669"/>
    <property type="project" value="UniProtKB-KW"/>
</dbReference>
<feature type="compositionally biased region" description="Basic residues" evidence="1">
    <location>
        <begin position="394"/>
        <end position="408"/>
    </location>
</feature>
<reference evidence="5" key="1">
    <citation type="journal article" date="2019" name="Int. J. Syst. Evol. Microbiol.">
        <title>The Global Catalogue of Microorganisms (GCM) 10K type strain sequencing project: providing services to taxonomists for standard genome sequencing and annotation.</title>
        <authorList>
            <consortium name="The Broad Institute Genomics Platform"/>
            <consortium name="The Broad Institute Genome Sequencing Center for Infectious Disease"/>
            <person name="Wu L."/>
            <person name="Ma J."/>
        </authorList>
    </citation>
    <scope>NUCLEOTIDE SEQUENCE [LARGE SCALE GENOMIC DNA]</scope>
    <source>
        <strain evidence="5">JCM 9458</strain>
    </source>
</reference>
<feature type="domain" description="AB hydrolase-1" evidence="3">
    <location>
        <begin position="101"/>
        <end position="358"/>
    </location>
</feature>
<organism evidence="4 5">
    <name type="scientific">Cryptosporangium minutisporangium</name>
    <dbReference type="NCBI Taxonomy" id="113569"/>
    <lineage>
        <taxon>Bacteria</taxon>
        <taxon>Bacillati</taxon>
        <taxon>Actinomycetota</taxon>
        <taxon>Actinomycetes</taxon>
        <taxon>Cryptosporangiales</taxon>
        <taxon>Cryptosporangiaceae</taxon>
        <taxon>Cryptosporangium</taxon>
    </lineage>
</organism>
<dbReference type="RefSeq" id="WP_345732094.1">
    <property type="nucleotide sequence ID" value="NZ_BAAAYN010000045.1"/>
</dbReference>
<dbReference type="InterPro" id="IPR029058">
    <property type="entry name" value="AB_hydrolase_fold"/>
</dbReference>
<protein>
    <submittedName>
        <fullName evidence="4">Alpha/beta hydrolase</fullName>
    </submittedName>
</protein>
<name>A0ABP6T726_9ACTN</name>
<dbReference type="InterPro" id="IPR000073">
    <property type="entry name" value="AB_hydrolase_1"/>
</dbReference>
<sequence length="420" mass="45007">MPRDDSQAAKAAAKIATESLAKGGVSAAFGLAGALVGALAAGAAAGVAAERFAVRRRRRADDPYADEPFGALPYDSAQVVTADGVDLYVEIVEADGEPDLTVVFVHGFALDMGTWHFQRRVFTGHEDPRLRMVFYDQPGHGHSAPRPDGDYTIDQLADSLAEVIAKVAPDGPLVLAGHSMGGMTLMALAERHPDLVIDRVVGVALISTSAGHLDDVALGFPPIVAWLRGALTPTLSKVLRWQPTMAERGRRSGSDLAYLLTERYGFGRSNPSPALVEYVERMNDGTKVDVIAGYLATLSQHDRYAALEAFADLETLVVCGDRDQLTPVEHTREIAKLLPKAALLEIPDGGHCTLMEHADATNAALAELFQRAAGVAAGQQPTTAPERTEVAAAKQRRGWARRSGKQQRRALDRILRRKGA</sequence>
<dbReference type="Pfam" id="PF00561">
    <property type="entry name" value="Abhydrolase_1"/>
    <property type="match status" value="1"/>
</dbReference>
<accession>A0ABP6T726</accession>
<feature type="region of interest" description="Disordered" evidence="1">
    <location>
        <begin position="394"/>
        <end position="420"/>
    </location>
</feature>
<feature type="transmembrane region" description="Helical" evidence="2">
    <location>
        <begin position="27"/>
        <end position="49"/>
    </location>
</feature>
<dbReference type="PANTHER" id="PTHR43433:SF1">
    <property type="entry name" value="BLL5160 PROTEIN"/>
    <property type="match status" value="1"/>
</dbReference>
<dbReference type="SUPFAM" id="SSF53474">
    <property type="entry name" value="alpha/beta-Hydrolases"/>
    <property type="match status" value="1"/>
</dbReference>
<dbReference type="PANTHER" id="PTHR43433">
    <property type="entry name" value="HYDROLASE, ALPHA/BETA FOLD FAMILY PROTEIN"/>
    <property type="match status" value="1"/>
</dbReference>
<evidence type="ECO:0000256" key="2">
    <source>
        <dbReference type="SAM" id="Phobius"/>
    </source>
</evidence>
<gene>
    <name evidence="4" type="ORF">GCM10020369_65130</name>
</gene>
<dbReference type="EMBL" id="BAAAYN010000045">
    <property type="protein sequence ID" value="GAA3394706.1"/>
    <property type="molecule type" value="Genomic_DNA"/>
</dbReference>
<evidence type="ECO:0000259" key="3">
    <source>
        <dbReference type="Pfam" id="PF00561"/>
    </source>
</evidence>
<dbReference type="Gene3D" id="3.40.50.1820">
    <property type="entry name" value="alpha/beta hydrolase"/>
    <property type="match status" value="1"/>
</dbReference>
<comment type="caution">
    <text evidence="4">The sequence shown here is derived from an EMBL/GenBank/DDBJ whole genome shotgun (WGS) entry which is preliminary data.</text>
</comment>